<dbReference type="PROSITE" id="PS50144">
    <property type="entry name" value="MATH"/>
    <property type="match status" value="1"/>
</dbReference>
<comment type="caution">
    <text evidence="2">The sequence shown here is derived from an EMBL/GenBank/DDBJ whole genome shotgun (WGS) entry which is preliminary data.</text>
</comment>
<evidence type="ECO:0000313" key="2">
    <source>
        <dbReference type="EMBL" id="GIY14334.1"/>
    </source>
</evidence>
<proteinExistence type="predicted"/>
<evidence type="ECO:0000313" key="3">
    <source>
        <dbReference type="Proteomes" id="UP001054837"/>
    </source>
</evidence>
<dbReference type="CDD" id="cd00121">
    <property type="entry name" value="MATH"/>
    <property type="match status" value="1"/>
</dbReference>
<keyword evidence="3" id="KW-1185">Reference proteome</keyword>
<dbReference type="Proteomes" id="UP001054837">
    <property type="component" value="Unassembled WGS sequence"/>
</dbReference>
<dbReference type="InterPro" id="IPR002083">
    <property type="entry name" value="MATH/TRAF_dom"/>
</dbReference>
<dbReference type="Pfam" id="PF22486">
    <property type="entry name" value="MATH_2"/>
    <property type="match status" value="1"/>
</dbReference>
<organism evidence="2 3">
    <name type="scientific">Caerostris darwini</name>
    <dbReference type="NCBI Taxonomy" id="1538125"/>
    <lineage>
        <taxon>Eukaryota</taxon>
        <taxon>Metazoa</taxon>
        <taxon>Ecdysozoa</taxon>
        <taxon>Arthropoda</taxon>
        <taxon>Chelicerata</taxon>
        <taxon>Arachnida</taxon>
        <taxon>Araneae</taxon>
        <taxon>Araneomorphae</taxon>
        <taxon>Entelegynae</taxon>
        <taxon>Araneoidea</taxon>
        <taxon>Araneidae</taxon>
        <taxon>Caerostris</taxon>
    </lineage>
</organism>
<sequence length="408" mass="46515">MACENTTGRRTFTVTWIIDNFEYCIQKEGERIKSPTFVADILANTKWSLWIYPRQGDYIFLYLYRESDSKGPLEIKINYEFALLTADGSCHLFDTTEENFSTSSYSNSTFVDQDNLFTDFLPNGNLIVRCKMWYDSKKESEGYCKMHTHVGVEKKILTWSVKKFSMLEKGMRPTLKIKSTTNQKLIMSLKLSLTEDKHEALEMSFIYPNSQVQPMYYSNKLFILDSKNVAIPWGDAGVFFDDLSKESKFSLAITKGEIMRKKSQYLREDVLSLLCECAFSTGVTTGEIENSGIYPIPVENQNASFSSLELSKSTATPIPDTPFELKNDIASMLNEGILCDVTLKTKTESFHAHCCGDHDAEIQGINPVYWICLQSCRSHRKNENCYTCETCGKNIEAKKKLSKHAYAG</sequence>
<dbReference type="InterPro" id="IPR008974">
    <property type="entry name" value="TRAF-like"/>
</dbReference>
<gene>
    <name evidence="2" type="primary">AVEN_124022_1</name>
    <name evidence="2" type="ORF">CDAR_78571</name>
</gene>
<dbReference type="EMBL" id="BPLQ01005349">
    <property type="protein sequence ID" value="GIY14334.1"/>
    <property type="molecule type" value="Genomic_DNA"/>
</dbReference>
<dbReference type="SUPFAM" id="SSF49599">
    <property type="entry name" value="TRAF domain-like"/>
    <property type="match status" value="1"/>
</dbReference>
<reference evidence="2 3" key="1">
    <citation type="submission" date="2021-06" db="EMBL/GenBank/DDBJ databases">
        <title>Caerostris darwini draft genome.</title>
        <authorList>
            <person name="Kono N."/>
            <person name="Arakawa K."/>
        </authorList>
    </citation>
    <scope>NUCLEOTIDE SEQUENCE [LARGE SCALE GENOMIC DNA]</scope>
</reference>
<dbReference type="SMART" id="SM00061">
    <property type="entry name" value="MATH"/>
    <property type="match status" value="1"/>
</dbReference>
<name>A0AAV4R151_9ARAC</name>
<evidence type="ECO:0000259" key="1">
    <source>
        <dbReference type="PROSITE" id="PS50144"/>
    </source>
</evidence>
<dbReference type="Gene3D" id="2.60.210.10">
    <property type="entry name" value="Apoptosis, Tumor Necrosis Factor Receptor Associated Protein 2, Chain A"/>
    <property type="match status" value="1"/>
</dbReference>
<protein>
    <recommendedName>
        <fullName evidence="1">MATH domain-containing protein</fullName>
    </recommendedName>
</protein>
<feature type="domain" description="MATH" evidence="1">
    <location>
        <begin position="11"/>
        <end position="132"/>
    </location>
</feature>
<dbReference type="AlphaFoldDB" id="A0AAV4R151"/>
<accession>A0AAV4R151</accession>